<gene>
    <name evidence="2" type="ORF">EAE97_005661</name>
</gene>
<feature type="compositionally biased region" description="Polar residues" evidence="1">
    <location>
        <begin position="137"/>
        <end position="162"/>
    </location>
</feature>
<comment type="caution">
    <text evidence="2">The sequence shown here is derived from an EMBL/GenBank/DDBJ whole genome shotgun (WGS) entry which is preliminary data.</text>
</comment>
<evidence type="ECO:0000256" key="1">
    <source>
        <dbReference type="SAM" id="MobiDB-lite"/>
    </source>
</evidence>
<protein>
    <submittedName>
        <fullName evidence="2">Uncharacterized protein</fullName>
    </submittedName>
</protein>
<feature type="compositionally biased region" description="Basic and acidic residues" evidence="1">
    <location>
        <begin position="86"/>
        <end position="95"/>
    </location>
</feature>
<feature type="compositionally biased region" description="Polar residues" evidence="1">
    <location>
        <begin position="180"/>
        <end position="196"/>
    </location>
</feature>
<proteinExistence type="predicted"/>
<evidence type="ECO:0000313" key="2">
    <source>
        <dbReference type="EMBL" id="KAF7943590.1"/>
    </source>
</evidence>
<dbReference type="Proteomes" id="UP000710849">
    <property type="component" value="Unassembled WGS sequence"/>
</dbReference>
<dbReference type="AlphaFoldDB" id="A0A9P5IJ71"/>
<reference evidence="2 3" key="1">
    <citation type="journal article" date="2020" name="Genome Biol. Evol.">
        <title>Comparative genomics of Sclerotiniaceae.</title>
        <authorList>
            <person name="Valero Jimenez C.A."/>
            <person name="Steentjes M."/>
            <person name="Scholten O.E."/>
            <person name="Van Kan J.A.L."/>
        </authorList>
    </citation>
    <scope>NUCLEOTIDE SEQUENCE [LARGE SCALE GENOMIC DNA]</scope>
    <source>
        <strain evidence="2 3">MUCL 94</strain>
    </source>
</reference>
<feature type="region of interest" description="Disordered" evidence="1">
    <location>
        <begin position="84"/>
        <end position="196"/>
    </location>
</feature>
<name>A0A9P5IJ71_9HELO</name>
<evidence type="ECO:0000313" key="3">
    <source>
        <dbReference type="Proteomes" id="UP000710849"/>
    </source>
</evidence>
<organism evidence="2 3">
    <name type="scientific">Botrytis byssoidea</name>
    <dbReference type="NCBI Taxonomy" id="139641"/>
    <lineage>
        <taxon>Eukaryota</taxon>
        <taxon>Fungi</taxon>
        <taxon>Dikarya</taxon>
        <taxon>Ascomycota</taxon>
        <taxon>Pezizomycotina</taxon>
        <taxon>Leotiomycetes</taxon>
        <taxon>Helotiales</taxon>
        <taxon>Sclerotiniaceae</taxon>
        <taxon>Botrytis</taxon>
    </lineage>
</organism>
<feature type="compositionally biased region" description="Basic and acidic residues" evidence="1">
    <location>
        <begin position="104"/>
        <end position="128"/>
    </location>
</feature>
<dbReference type="RefSeq" id="XP_038732649.1">
    <property type="nucleotide sequence ID" value="XM_038876173.1"/>
</dbReference>
<keyword evidence="3" id="KW-1185">Reference proteome</keyword>
<accession>A0A9P5IJ71</accession>
<dbReference type="GeneID" id="62149250"/>
<dbReference type="EMBL" id="RCSW01000010">
    <property type="protein sequence ID" value="KAF7943590.1"/>
    <property type="molecule type" value="Genomic_DNA"/>
</dbReference>
<sequence length="196" mass="21965">MEVASNESIADIFKKLCEDFTCVVVNIYQTPEAESEKTIDVDDVAYHEAQEPEGVDVTTKQHIEDYVNNTDMVKDEIKIEDENEDSLLKHKAEEDRVMEEDADVHDNMTAETKIEKSIEFSANERNDTGSDQPLARANQSADKSNDRSSPVNEVQGKGSSLGNEGGYGSSLWRFCDRLQRPQQQDKSNGAEVQSEV</sequence>